<dbReference type="InterPro" id="IPR018797">
    <property type="entry name" value="FAM98"/>
</dbReference>
<evidence type="ECO:0000313" key="4">
    <source>
        <dbReference type="Proteomes" id="UP000299102"/>
    </source>
</evidence>
<feature type="compositionally biased region" description="Polar residues" evidence="2">
    <location>
        <begin position="732"/>
        <end position="751"/>
    </location>
</feature>
<dbReference type="PANTHER" id="PTHR31353:SF1">
    <property type="entry name" value="PROTEIN FAM98B"/>
    <property type="match status" value="1"/>
</dbReference>
<feature type="region of interest" description="Disordered" evidence="2">
    <location>
        <begin position="679"/>
        <end position="848"/>
    </location>
</feature>
<accession>A0A4C1XFP2</accession>
<dbReference type="EMBL" id="BGZK01000847">
    <property type="protein sequence ID" value="GBP62686.1"/>
    <property type="molecule type" value="Genomic_DNA"/>
</dbReference>
<evidence type="ECO:0000313" key="3">
    <source>
        <dbReference type="EMBL" id="GBP62686.1"/>
    </source>
</evidence>
<reference evidence="3 4" key="1">
    <citation type="journal article" date="2019" name="Commun. Biol.">
        <title>The bagworm genome reveals a unique fibroin gene that provides high tensile strength.</title>
        <authorList>
            <person name="Kono N."/>
            <person name="Nakamura H."/>
            <person name="Ohtoshi R."/>
            <person name="Tomita M."/>
            <person name="Numata K."/>
            <person name="Arakawa K."/>
        </authorList>
    </citation>
    <scope>NUCLEOTIDE SEQUENCE [LARGE SCALE GENOMIC DNA]</scope>
</reference>
<dbReference type="OrthoDB" id="512356at2759"/>
<evidence type="ECO:0000256" key="1">
    <source>
        <dbReference type="ARBA" id="ARBA00007218"/>
    </source>
</evidence>
<sequence length="848" mass="94578">MENDILDSLNDIGYEGPMSDEAVFSKALEGGAKSLEYTKLVHILAEELKNLCNLEETVNMMNNPDESSAFLLELSSFLKELGCPYKNLITGHMSARLQSKDDKILLLDYLLSELMAARMVNVDKPKDSKTSMEIVMMEVPNEVLISSYYFQQESPTAKDLKDILICLKFNKPPPNITPEILFSKLEAKLQETITKEGEQFVGKPLYNKALTEKNWKELEASFVEMLEEYRLRRETLITRLECTIQSFEWSDRLKTKKDQIQGMYRPKRDQLKVKPDVRISDFLAARTSLLQLEKTSSASVRKNTQSEVNKVIIGRVPDRGGRPHEQQPPPPEMPSWQQRSNQVHSRKRACSSEIISYIDLTQVEVSAAKVPIETIIINDDDDVAMVPPKKKKYQRNGPWIQKAKRIKKKKKKTRVNNRLKYLSEELSRHCSALTKISTKEDFNPKRMVVGGQLAQLIKGLPEGVAMEVPDIHLKKFERDQSEPQSCEKQKISNETSLVIKTEIVEEEDCKKTVLNPLNIVKQELLEVQTSNIDIVKVEKTTDAQEENMPSSQVSGEIQEQTQKSPNPELGTPAPVGLTSAIPTHRATYHQGLTSLSISIEIDIPETSKETSTQNKETKRNVPMNTSASGPKIPKIEHTEKIFHRGTEVGKPLNNSIKGKEKFVSNRMLAYGQHLRYMHQGGGGRGGGGGGGGRGGGDSMRGGGRGGGDGGRGGGRGGRGGGRVQGGYNQGGNDSRPQMSPAGYSNQRNYQTYEVPPGGYTQGSNYNQGSSYNQGPGGYSQGYDSMGSFTTPGYQTQGYSQGYNQNSGGYNQGGNYNKGYQTQGYQRQNSYNEHDDRRGRSNYNRGGRR</sequence>
<feature type="compositionally biased region" description="Polar residues" evidence="2">
    <location>
        <begin position="761"/>
        <end position="773"/>
    </location>
</feature>
<feature type="compositionally biased region" description="Gly residues" evidence="2">
    <location>
        <begin position="679"/>
        <end position="729"/>
    </location>
</feature>
<feature type="region of interest" description="Disordered" evidence="2">
    <location>
        <begin position="541"/>
        <end position="571"/>
    </location>
</feature>
<evidence type="ECO:0000256" key="2">
    <source>
        <dbReference type="SAM" id="MobiDB-lite"/>
    </source>
</evidence>
<dbReference type="STRING" id="151549.A0A4C1XFP2"/>
<dbReference type="AlphaFoldDB" id="A0A4C1XFP2"/>
<feature type="compositionally biased region" description="Polar residues" evidence="2">
    <location>
        <begin position="786"/>
        <end position="795"/>
    </location>
</feature>
<gene>
    <name evidence="3" type="primary">Fam98a</name>
    <name evidence="3" type="ORF">EVAR_48031_1</name>
</gene>
<keyword evidence="4" id="KW-1185">Reference proteome</keyword>
<comment type="similarity">
    <text evidence="1">Belongs to the FAM98 family.</text>
</comment>
<protein>
    <submittedName>
        <fullName evidence="3">Protein FAM98A</fullName>
    </submittedName>
</protein>
<dbReference type="Pfam" id="PF10239">
    <property type="entry name" value="DUF2465"/>
    <property type="match status" value="1"/>
</dbReference>
<feature type="region of interest" description="Disordered" evidence="2">
    <location>
        <begin position="606"/>
        <end position="631"/>
    </location>
</feature>
<feature type="region of interest" description="Disordered" evidence="2">
    <location>
        <begin position="313"/>
        <end position="345"/>
    </location>
</feature>
<feature type="compositionally biased region" description="Basic and acidic residues" evidence="2">
    <location>
        <begin position="316"/>
        <end position="325"/>
    </location>
</feature>
<feature type="compositionally biased region" description="Low complexity" evidence="2">
    <location>
        <begin position="796"/>
        <end position="825"/>
    </location>
</feature>
<feature type="compositionally biased region" description="Polar residues" evidence="2">
    <location>
        <begin position="547"/>
        <end position="565"/>
    </location>
</feature>
<comment type="caution">
    <text evidence="3">The sequence shown here is derived from an EMBL/GenBank/DDBJ whole genome shotgun (WGS) entry which is preliminary data.</text>
</comment>
<proteinExistence type="inferred from homology"/>
<dbReference type="Proteomes" id="UP000299102">
    <property type="component" value="Unassembled WGS sequence"/>
</dbReference>
<dbReference type="GO" id="GO:0072669">
    <property type="term" value="C:tRNA-splicing ligase complex"/>
    <property type="evidence" value="ECO:0007669"/>
    <property type="project" value="TreeGrafter"/>
</dbReference>
<name>A0A4C1XFP2_EUMVA</name>
<dbReference type="PANTHER" id="PTHR31353">
    <property type="entry name" value="FAM98"/>
    <property type="match status" value="1"/>
</dbReference>
<organism evidence="3 4">
    <name type="scientific">Eumeta variegata</name>
    <name type="common">Bagworm moth</name>
    <name type="synonym">Eumeta japonica</name>
    <dbReference type="NCBI Taxonomy" id="151549"/>
    <lineage>
        <taxon>Eukaryota</taxon>
        <taxon>Metazoa</taxon>
        <taxon>Ecdysozoa</taxon>
        <taxon>Arthropoda</taxon>
        <taxon>Hexapoda</taxon>
        <taxon>Insecta</taxon>
        <taxon>Pterygota</taxon>
        <taxon>Neoptera</taxon>
        <taxon>Endopterygota</taxon>
        <taxon>Lepidoptera</taxon>
        <taxon>Glossata</taxon>
        <taxon>Ditrysia</taxon>
        <taxon>Tineoidea</taxon>
        <taxon>Psychidae</taxon>
        <taxon>Oiketicinae</taxon>
        <taxon>Eumeta</taxon>
    </lineage>
</organism>